<dbReference type="GO" id="GO:0003676">
    <property type="term" value="F:nucleic acid binding"/>
    <property type="evidence" value="ECO:0007669"/>
    <property type="project" value="InterPro"/>
</dbReference>
<keyword evidence="4" id="KW-0862">Zinc</keyword>
<protein>
    <recommendedName>
        <fullName evidence="5">CCHC-type domain-containing protein</fullName>
    </recommendedName>
</protein>
<evidence type="ECO:0000313" key="6">
    <source>
        <dbReference type="EMBL" id="ESP01257.1"/>
    </source>
</evidence>
<feature type="non-terminal residue" evidence="6">
    <location>
        <position position="1"/>
    </location>
</feature>
<keyword evidence="4" id="KW-0863">Zinc-finger</keyword>
<dbReference type="Gene3D" id="4.10.60.10">
    <property type="entry name" value="Zinc finger, CCHC-type"/>
    <property type="match status" value="1"/>
</dbReference>
<dbReference type="EMBL" id="KB200521">
    <property type="protein sequence ID" value="ESP01257.1"/>
    <property type="molecule type" value="Genomic_DNA"/>
</dbReference>
<dbReference type="InterPro" id="IPR002058">
    <property type="entry name" value="PAP_assoc"/>
</dbReference>
<dbReference type="GO" id="GO:0008270">
    <property type="term" value="F:zinc ion binding"/>
    <property type="evidence" value="ECO:0007669"/>
    <property type="project" value="UniProtKB-KW"/>
</dbReference>
<dbReference type="Pfam" id="PF00098">
    <property type="entry name" value="zf-CCHC"/>
    <property type="match status" value="1"/>
</dbReference>
<dbReference type="SUPFAM" id="SSF57756">
    <property type="entry name" value="Retrovirus zinc finger-like domains"/>
    <property type="match status" value="1"/>
</dbReference>
<proteinExistence type="predicted"/>
<evidence type="ECO:0000256" key="4">
    <source>
        <dbReference type="PROSITE-ProRule" id="PRU00047"/>
    </source>
</evidence>
<keyword evidence="7" id="KW-1185">Reference proteome</keyword>
<dbReference type="InterPro" id="IPR036875">
    <property type="entry name" value="Znf_CCHC_sf"/>
</dbReference>
<feature type="domain" description="CCHC-type" evidence="5">
    <location>
        <begin position="194"/>
        <end position="209"/>
    </location>
</feature>
<dbReference type="SMART" id="SM00343">
    <property type="entry name" value="ZnF_C2HC"/>
    <property type="match status" value="1"/>
</dbReference>
<accession>V4B5H9</accession>
<dbReference type="PROSITE" id="PS50158">
    <property type="entry name" value="ZF_CCHC"/>
    <property type="match status" value="1"/>
</dbReference>
<dbReference type="HOGENOM" id="CLU_105690_0_0_1"/>
<dbReference type="Gene3D" id="1.10.1410.10">
    <property type="match status" value="1"/>
</dbReference>
<dbReference type="RefSeq" id="XP_009047891.1">
    <property type="nucleotide sequence ID" value="XM_009049643.1"/>
</dbReference>
<organism evidence="6 7">
    <name type="scientific">Lottia gigantea</name>
    <name type="common">Giant owl limpet</name>
    <dbReference type="NCBI Taxonomy" id="225164"/>
    <lineage>
        <taxon>Eukaryota</taxon>
        <taxon>Metazoa</taxon>
        <taxon>Spiralia</taxon>
        <taxon>Lophotrochozoa</taxon>
        <taxon>Mollusca</taxon>
        <taxon>Gastropoda</taxon>
        <taxon>Patellogastropoda</taxon>
        <taxon>Lottioidea</taxon>
        <taxon>Lottiidae</taxon>
        <taxon>Lottia</taxon>
    </lineage>
</organism>
<reference evidence="6 7" key="1">
    <citation type="journal article" date="2013" name="Nature">
        <title>Insights into bilaterian evolution from three spiralian genomes.</title>
        <authorList>
            <person name="Simakov O."/>
            <person name="Marletaz F."/>
            <person name="Cho S.J."/>
            <person name="Edsinger-Gonzales E."/>
            <person name="Havlak P."/>
            <person name="Hellsten U."/>
            <person name="Kuo D.H."/>
            <person name="Larsson T."/>
            <person name="Lv J."/>
            <person name="Arendt D."/>
            <person name="Savage R."/>
            <person name="Osoegawa K."/>
            <person name="de Jong P."/>
            <person name="Grimwood J."/>
            <person name="Chapman J.A."/>
            <person name="Shapiro H."/>
            <person name="Aerts A."/>
            <person name="Otillar R.P."/>
            <person name="Terry A.Y."/>
            <person name="Boore J.L."/>
            <person name="Grigoriev I.V."/>
            <person name="Lindberg D.R."/>
            <person name="Seaver E.C."/>
            <person name="Weisblat D.A."/>
            <person name="Putnam N.H."/>
            <person name="Rokhsar D.S."/>
        </authorList>
    </citation>
    <scope>NUCLEOTIDE SEQUENCE [LARGE SCALE GENOMIC DNA]</scope>
</reference>
<dbReference type="Pfam" id="PF03828">
    <property type="entry name" value="PAP_assoc"/>
    <property type="match status" value="1"/>
</dbReference>
<gene>
    <name evidence="6" type="ORF">LOTGIDRAFT_111955</name>
</gene>
<dbReference type="GeneID" id="20230799"/>
<dbReference type="Proteomes" id="UP000030746">
    <property type="component" value="Unassembled WGS sequence"/>
</dbReference>
<dbReference type="GO" id="GO:0050265">
    <property type="term" value="F:RNA uridylyltransferase activity"/>
    <property type="evidence" value="ECO:0007669"/>
    <property type="project" value="TreeGrafter"/>
</dbReference>
<dbReference type="PANTHER" id="PTHR12271">
    <property type="entry name" value="POLY A POLYMERASE CID PAP -RELATED"/>
    <property type="match status" value="1"/>
</dbReference>
<evidence type="ECO:0000256" key="1">
    <source>
        <dbReference type="ARBA" id="ARBA00022679"/>
    </source>
</evidence>
<dbReference type="InterPro" id="IPR001878">
    <property type="entry name" value="Znf_CCHC"/>
</dbReference>
<dbReference type="OrthoDB" id="407432at2759"/>
<dbReference type="GO" id="GO:0031123">
    <property type="term" value="P:RNA 3'-end processing"/>
    <property type="evidence" value="ECO:0007669"/>
    <property type="project" value="TreeGrafter"/>
</dbReference>
<dbReference type="SUPFAM" id="SSF81631">
    <property type="entry name" value="PAP/OAS1 substrate-binding domain"/>
    <property type="match status" value="1"/>
</dbReference>
<dbReference type="AlphaFoldDB" id="V4B5H9"/>
<evidence type="ECO:0000256" key="2">
    <source>
        <dbReference type="ARBA" id="ARBA00022723"/>
    </source>
</evidence>
<evidence type="ECO:0000256" key="3">
    <source>
        <dbReference type="ARBA" id="ARBA00022842"/>
    </source>
</evidence>
<dbReference type="OMA" id="GHFFESC"/>
<dbReference type="PANTHER" id="PTHR12271:SF66">
    <property type="entry name" value="TERMINAL URIDYLYLTRANSFERASE TAILOR"/>
    <property type="match status" value="1"/>
</dbReference>
<dbReference type="CTD" id="20230799"/>
<evidence type="ECO:0000259" key="5">
    <source>
        <dbReference type="PROSITE" id="PS50158"/>
    </source>
</evidence>
<dbReference type="KEGG" id="lgi:LOTGIDRAFT_111955"/>
<keyword evidence="1" id="KW-0808">Transferase</keyword>
<name>V4B5H9_LOTGI</name>
<keyword evidence="3" id="KW-0460">Magnesium</keyword>
<sequence length="229" mass="26581">QICEIGDASKGSLSSYAYVLMLLHYLQQCSPPVIPVLQELYNPKEDKPEQLVEGWNVWFYEDLRALPKVWPEFGKNRQGIGELWLGLFKYYSEFPIKDNVINIRQKRPLTRFEKLWNGECLAVEDPFDLNHNLGGGLSKKMNNYILRALINARELYGVPFDTVPHLIEKYITPADYFFDPLLLTEGRPPNDRGCRECGKIGHIAKKCPQHLKNLQRKKERYGMNKAHCV</sequence>
<evidence type="ECO:0000313" key="7">
    <source>
        <dbReference type="Proteomes" id="UP000030746"/>
    </source>
</evidence>
<keyword evidence="2" id="KW-0479">Metal-binding</keyword>